<evidence type="ECO:0008006" key="3">
    <source>
        <dbReference type="Google" id="ProtNLM"/>
    </source>
</evidence>
<dbReference type="GeneID" id="87944275"/>
<evidence type="ECO:0000313" key="1">
    <source>
        <dbReference type="EMBL" id="WQF82758.1"/>
    </source>
</evidence>
<dbReference type="EMBL" id="CP137309">
    <property type="protein sequence ID" value="WQF82758.1"/>
    <property type="molecule type" value="Genomic_DNA"/>
</dbReference>
<protein>
    <recommendedName>
        <fullName evidence="3">ABM domain-containing protein</fullName>
    </recommendedName>
</protein>
<accession>A0AAX4IH03</accession>
<name>A0AAX4IH03_9PEZI</name>
<organism evidence="1 2">
    <name type="scientific">Colletotrichum destructivum</name>
    <dbReference type="NCBI Taxonomy" id="34406"/>
    <lineage>
        <taxon>Eukaryota</taxon>
        <taxon>Fungi</taxon>
        <taxon>Dikarya</taxon>
        <taxon>Ascomycota</taxon>
        <taxon>Pezizomycotina</taxon>
        <taxon>Sordariomycetes</taxon>
        <taxon>Hypocreomycetidae</taxon>
        <taxon>Glomerellales</taxon>
        <taxon>Glomerellaceae</taxon>
        <taxon>Colletotrichum</taxon>
        <taxon>Colletotrichum destructivum species complex</taxon>
    </lineage>
</organism>
<dbReference type="AlphaFoldDB" id="A0AAX4IH03"/>
<dbReference type="RefSeq" id="XP_062779982.1">
    <property type="nucleotide sequence ID" value="XM_062923931.1"/>
</dbReference>
<sequence>MSGPANFGGPTRVILDVKGDVPDWKEEYKKFLLSVKDSEGYFRYRWGPWKEDPSKLEILASMCRALFPDIVPCINNLPPCIAWAPMETRQAFGKSPHHQRAVDALKPVLAGPTPTKCPRFDLDTTTFVPPPPQLINSPICEVITVRHCTGDPKLMAETLKKAEALPGCYSAHSGIGATDTPDQGTVWIGFVGWRDYESSEEADKSIYMPHGMGELESHHINFNFPIKGFSVTNPGR</sequence>
<evidence type="ECO:0000313" key="2">
    <source>
        <dbReference type="Proteomes" id="UP001322277"/>
    </source>
</evidence>
<proteinExistence type="predicted"/>
<keyword evidence="2" id="KW-1185">Reference proteome</keyword>
<reference evidence="2" key="1">
    <citation type="journal article" date="2023" name="bioRxiv">
        <title>Complete genome of the Medicago anthracnose fungus, Colletotrichum destructivum, reveals a mini-chromosome-like region within a core chromosome.</title>
        <authorList>
            <person name="Lapalu N."/>
            <person name="Simon A."/>
            <person name="Lu A."/>
            <person name="Plaumann P.-L."/>
            <person name="Amselem J."/>
            <person name="Pigne S."/>
            <person name="Auger A."/>
            <person name="Koch C."/>
            <person name="Dallery J.-F."/>
            <person name="O'Connell R.J."/>
        </authorList>
    </citation>
    <scope>NUCLEOTIDE SEQUENCE [LARGE SCALE GENOMIC DNA]</scope>
    <source>
        <strain evidence="2">CBS 520.97</strain>
    </source>
</reference>
<gene>
    <name evidence="1" type="ORF">CDEST_07772</name>
</gene>
<dbReference type="KEGG" id="cdet:87944275"/>
<dbReference type="Proteomes" id="UP001322277">
    <property type="component" value="Chromosome 5"/>
</dbReference>